<accession>A0A937J7U8</accession>
<protein>
    <submittedName>
        <fullName evidence="2">CotH kinase family protein</fullName>
    </submittedName>
</protein>
<evidence type="ECO:0000313" key="2">
    <source>
        <dbReference type="EMBL" id="MBL6903305.1"/>
    </source>
</evidence>
<dbReference type="Pfam" id="PF08757">
    <property type="entry name" value="CotH"/>
    <property type="match status" value="1"/>
</dbReference>
<organism evidence="2 3">
    <name type="scientific">SAR86 cluster bacterium</name>
    <dbReference type="NCBI Taxonomy" id="2030880"/>
    <lineage>
        <taxon>Bacteria</taxon>
        <taxon>Pseudomonadati</taxon>
        <taxon>Pseudomonadota</taxon>
        <taxon>Gammaproteobacteria</taxon>
        <taxon>SAR86 cluster</taxon>
    </lineage>
</organism>
<dbReference type="InterPro" id="IPR013783">
    <property type="entry name" value="Ig-like_fold"/>
</dbReference>
<dbReference type="InterPro" id="IPR015919">
    <property type="entry name" value="Cadherin-like_sf"/>
</dbReference>
<dbReference type="SUPFAM" id="SSF49313">
    <property type="entry name" value="Cadherin-like"/>
    <property type="match status" value="1"/>
</dbReference>
<dbReference type="PANTHER" id="PTHR40050">
    <property type="entry name" value="INNER SPORE COAT PROTEIN H"/>
    <property type="match status" value="1"/>
</dbReference>
<gene>
    <name evidence="2" type="ORF">ISR29_03795</name>
</gene>
<dbReference type="GO" id="GO:0005509">
    <property type="term" value="F:calcium ion binding"/>
    <property type="evidence" value="ECO:0007669"/>
    <property type="project" value="InterPro"/>
</dbReference>
<evidence type="ECO:0000313" key="3">
    <source>
        <dbReference type="Proteomes" id="UP000705230"/>
    </source>
</evidence>
<dbReference type="Proteomes" id="UP000705230">
    <property type="component" value="Unassembled WGS sequence"/>
</dbReference>
<feature type="signal peptide" evidence="1">
    <location>
        <begin position="1"/>
        <end position="23"/>
    </location>
</feature>
<dbReference type="Gene3D" id="2.60.40.10">
    <property type="entry name" value="Immunoglobulins"/>
    <property type="match status" value="1"/>
</dbReference>
<dbReference type="Pfam" id="PF05345">
    <property type="entry name" value="He_PIG"/>
    <property type="match status" value="1"/>
</dbReference>
<keyword evidence="2" id="KW-0808">Transferase</keyword>
<proteinExistence type="predicted"/>
<comment type="caution">
    <text evidence="2">The sequence shown here is derived from an EMBL/GenBank/DDBJ whole genome shotgun (WGS) entry which is preliminary data.</text>
</comment>
<name>A0A937J7U8_9GAMM</name>
<dbReference type="PANTHER" id="PTHR40050:SF1">
    <property type="entry name" value="INNER SPORE COAT PROTEIN H"/>
    <property type="match status" value="1"/>
</dbReference>
<dbReference type="InterPro" id="IPR014867">
    <property type="entry name" value="Spore_coat_CotH_CotH2/3/7"/>
</dbReference>
<keyword evidence="2" id="KW-0418">Kinase</keyword>
<dbReference type="AlphaFoldDB" id="A0A937J7U8"/>
<feature type="chain" id="PRO_5037944853" evidence="1">
    <location>
        <begin position="24"/>
        <end position="781"/>
    </location>
</feature>
<dbReference type="GO" id="GO:0016301">
    <property type="term" value="F:kinase activity"/>
    <property type="evidence" value="ECO:0007669"/>
    <property type="project" value="UniProtKB-KW"/>
</dbReference>
<dbReference type="GO" id="GO:0016020">
    <property type="term" value="C:membrane"/>
    <property type="evidence" value="ECO:0007669"/>
    <property type="project" value="InterPro"/>
</dbReference>
<dbReference type="EMBL" id="JADHSG010000004">
    <property type="protein sequence ID" value="MBL6903305.1"/>
    <property type="molecule type" value="Genomic_DNA"/>
</dbReference>
<keyword evidence="1" id="KW-0732">Signal</keyword>
<reference evidence="2" key="1">
    <citation type="submission" date="2020-10" db="EMBL/GenBank/DDBJ databases">
        <title>Microbiome of the Black Sea water column analyzed by genome centric metagenomics.</title>
        <authorList>
            <person name="Cabello-Yeves P.J."/>
            <person name="Callieri C."/>
            <person name="Picazo A."/>
            <person name="Mehrshad M."/>
            <person name="Haro-Moreno J.M."/>
            <person name="Roda-Garcia J."/>
            <person name="Dzembekova N."/>
            <person name="Slabakova V."/>
            <person name="Slabakova N."/>
            <person name="Moncheva S."/>
            <person name="Rodriguez-Valera F."/>
        </authorList>
    </citation>
    <scope>NUCLEOTIDE SEQUENCE</scope>
    <source>
        <strain evidence="2">BS30m-G43</strain>
    </source>
</reference>
<sequence>MQNNFFQLSLVLLLLISCGGGSGGGDTTQVNQNSAPTISGNISEIRVGESLNFLPTANDSDGDVLTFSITGMPVWASFNSSSGLLSGIPSAEDLGSVSAITITVSDGEFNASIGPFNLTVTDPIFFISIGVDTIDTYRNMDFELSGCFISNDDPECLDGDELLTIDENGVFSFEGGLETGSSFELKVDRDPGRQECTLDIEEGIIGSEDQTIAVSCQPDASAALFTLDKMHKIRLTMTIDEWNRFVLDTERARYTTGDANGNISGWNTWSHSEIYRQVDFEYLDAEGNTLERHDKVGFKMKGNTSRQWPEYFYYDDDSNLTAKPKRFSFGIKFDEEFDENEGVYSCIDSTGVPGAVAGHPCYGRVGKDLEEVPENDGREFMDLEKIFFRYNRDDPSYQRELLAHDILNSIGVPASRIAHANIELNIIGDGYFYGKPLPQSFNMGVFQMVEQVDKPFLKRYFGKNGFLFKVGGGDLAGSTEVNPNCAFYEDAITYIDTNFCQIGVEKSDPESREEWLGSNNYLNPSFVNSDINDGGEVSQFRPYKPNYDLKSKKKSIAEGRILLQDFINFVQTYPSAAVLADQFDIQGFIKAQAAEIAIGAVDHYVRVANNYYLYFNPITEKWIYMVNDFDFVFRNNHPASWGNDSWSSPFRDIAGTFAFPASGKVDWASRELGNVNPILWNIVFAEQVNKDLLYKELKSILDDHMDWETLRSTLSERNALVEKAINETEAGLADGCELIYNPAAIDADAGTSLCDFNDISIKRFIELRKIALNTELTNNGF</sequence>
<evidence type="ECO:0000256" key="1">
    <source>
        <dbReference type="SAM" id="SignalP"/>
    </source>
</evidence>